<evidence type="ECO:0000313" key="3">
    <source>
        <dbReference type="EMBL" id="KAK6182578.1"/>
    </source>
</evidence>
<proteinExistence type="predicted"/>
<reference evidence="3 4" key="1">
    <citation type="submission" date="2024-01" db="EMBL/GenBank/DDBJ databases">
        <title>The genome of the rayed Mediterranean limpet Patella caerulea (Linnaeus, 1758).</title>
        <authorList>
            <person name="Anh-Thu Weber A."/>
            <person name="Halstead-Nussloch G."/>
        </authorList>
    </citation>
    <scope>NUCLEOTIDE SEQUENCE [LARGE SCALE GENOMIC DNA]</scope>
    <source>
        <strain evidence="3">AATW-2023a</strain>
        <tissue evidence="3">Whole specimen</tissue>
    </source>
</reference>
<dbReference type="SMART" id="SM00305">
    <property type="entry name" value="HintC"/>
    <property type="match status" value="1"/>
</dbReference>
<dbReference type="InterPro" id="IPR003587">
    <property type="entry name" value="Hint_dom_N"/>
</dbReference>
<dbReference type="Gene3D" id="2.170.16.10">
    <property type="entry name" value="Hedgehog/Intein (Hint) domain"/>
    <property type="match status" value="1"/>
</dbReference>
<dbReference type="InterPro" id="IPR003586">
    <property type="entry name" value="Hint_dom_C"/>
</dbReference>
<evidence type="ECO:0000259" key="1">
    <source>
        <dbReference type="SMART" id="SM00305"/>
    </source>
</evidence>
<dbReference type="GO" id="GO:0016540">
    <property type="term" value="P:protein autoprocessing"/>
    <property type="evidence" value="ECO:0007669"/>
    <property type="project" value="InterPro"/>
</dbReference>
<dbReference type="InterPro" id="IPR036844">
    <property type="entry name" value="Hint_dom_sf"/>
</dbReference>
<evidence type="ECO:0000313" key="4">
    <source>
        <dbReference type="Proteomes" id="UP001347796"/>
    </source>
</evidence>
<dbReference type="AlphaFoldDB" id="A0AAN8PSM0"/>
<keyword evidence="4" id="KW-1185">Reference proteome</keyword>
<dbReference type="Proteomes" id="UP001347796">
    <property type="component" value="Unassembled WGS sequence"/>
</dbReference>
<dbReference type="SUPFAM" id="SSF51294">
    <property type="entry name" value="Hedgehog/intein (Hint) domain"/>
    <property type="match status" value="1"/>
</dbReference>
<dbReference type="Pfam" id="PF01079">
    <property type="entry name" value="Hint"/>
    <property type="match status" value="1"/>
</dbReference>
<dbReference type="PANTHER" id="PTHR11889:SF31">
    <property type="entry name" value="PROTEIN HEDGEHOG"/>
    <property type="match status" value="1"/>
</dbReference>
<dbReference type="SMART" id="SM00306">
    <property type="entry name" value="HintN"/>
    <property type="match status" value="1"/>
</dbReference>
<feature type="domain" description="Hint" evidence="2">
    <location>
        <begin position="18"/>
        <end position="120"/>
    </location>
</feature>
<evidence type="ECO:0000259" key="2">
    <source>
        <dbReference type="SMART" id="SM00306"/>
    </source>
</evidence>
<comment type="caution">
    <text evidence="3">The sequence shown here is derived from an EMBL/GenBank/DDBJ whole genome shotgun (WGS) entry which is preliminary data.</text>
</comment>
<sequence>MGNDPFRRYDDDDWCCGLNCFPADAKVETKTHTKYVKELEVGDQVKVILEDGTIDFSEIWVMAHDDPSSTATYLILSTSKHTLPISHRHFVPVTDEKNSSNFEYKMAADIKVGDYLSTTNEENQPTTEMVIEIEEGERKGVFAPLTKNGYILVNGVQASVYAEVKPALAHPALAGLREKYDVTPKAEMKAFLEPNENGVPKVFDEAFKMLRQLMP</sequence>
<feature type="domain" description="Hint" evidence="1">
    <location>
        <begin position="120"/>
        <end position="166"/>
    </location>
</feature>
<protein>
    <recommendedName>
        <fullName evidence="5">Hint domain-containing protein</fullName>
    </recommendedName>
</protein>
<evidence type="ECO:0008006" key="5">
    <source>
        <dbReference type="Google" id="ProtNLM"/>
    </source>
</evidence>
<dbReference type="InterPro" id="IPR050387">
    <property type="entry name" value="Hedgehog_Signaling"/>
</dbReference>
<gene>
    <name evidence="3" type="ORF">SNE40_010232</name>
</gene>
<organism evidence="3 4">
    <name type="scientific">Patella caerulea</name>
    <name type="common">Rayed Mediterranean limpet</name>
    <dbReference type="NCBI Taxonomy" id="87958"/>
    <lineage>
        <taxon>Eukaryota</taxon>
        <taxon>Metazoa</taxon>
        <taxon>Spiralia</taxon>
        <taxon>Lophotrochozoa</taxon>
        <taxon>Mollusca</taxon>
        <taxon>Gastropoda</taxon>
        <taxon>Patellogastropoda</taxon>
        <taxon>Patelloidea</taxon>
        <taxon>Patellidae</taxon>
        <taxon>Patella</taxon>
    </lineage>
</organism>
<accession>A0AAN8PSM0</accession>
<dbReference type="PANTHER" id="PTHR11889">
    <property type="entry name" value="HEDGEHOG"/>
    <property type="match status" value="1"/>
</dbReference>
<dbReference type="InterPro" id="IPR001767">
    <property type="entry name" value="Hedgehog_Hint"/>
</dbReference>
<name>A0AAN8PSM0_PATCE</name>
<dbReference type="EMBL" id="JAZGQO010000007">
    <property type="protein sequence ID" value="KAK6182578.1"/>
    <property type="molecule type" value="Genomic_DNA"/>
</dbReference>
<dbReference type="CDD" id="cd00081">
    <property type="entry name" value="Hint"/>
    <property type="match status" value="1"/>
</dbReference>